<evidence type="ECO:0000313" key="4">
    <source>
        <dbReference type="Proteomes" id="UP000289821"/>
    </source>
</evidence>
<organism evidence="3 4">
    <name type="scientific">Leeuwenhoekiella aestuarii</name>
    <dbReference type="NCBI Taxonomy" id="2249426"/>
    <lineage>
        <taxon>Bacteria</taxon>
        <taxon>Pseudomonadati</taxon>
        <taxon>Bacteroidota</taxon>
        <taxon>Flavobacteriia</taxon>
        <taxon>Flavobacteriales</taxon>
        <taxon>Flavobacteriaceae</taxon>
        <taxon>Leeuwenhoekiella</taxon>
    </lineage>
</organism>
<dbReference type="Proteomes" id="UP000289821">
    <property type="component" value="Unassembled WGS sequence"/>
</dbReference>
<accession>A0A4Q0NVY6</accession>
<dbReference type="Gene3D" id="3.40.50.1460">
    <property type="match status" value="1"/>
</dbReference>
<dbReference type="EMBL" id="QOVI01000003">
    <property type="protein sequence ID" value="RXG15247.1"/>
    <property type="molecule type" value="Genomic_DNA"/>
</dbReference>
<dbReference type="AlphaFoldDB" id="A0A4Q0NVY6"/>
<name>A0A4Q0NVY6_9FLAO</name>
<dbReference type="InterPro" id="IPR001309">
    <property type="entry name" value="Pept_C14_p20"/>
</dbReference>
<evidence type="ECO:0000259" key="2">
    <source>
        <dbReference type="PROSITE" id="PS50208"/>
    </source>
</evidence>
<dbReference type="PANTHER" id="PTHR22576:SF37">
    <property type="entry name" value="MUCOSA-ASSOCIATED LYMPHOID TISSUE LYMPHOMA TRANSLOCATION PROTEIN 1"/>
    <property type="match status" value="1"/>
</dbReference>
<dbReference type="GO" id="GO:0004197">
    <property type="term" value="F:cysteine-type endopeptidase activity"/>
    <property type="evidence" value="ECO:0007669"/>
    <property type="project" value="InterPro"/>
</dbReference>
<keyword evidence="1" id="KW-0175">Coiled coil</keyword>
<dbReference type="PANTHER" id="PTHR22576">
    <property type="entry name" value="MUCOSA ASSOCIATED LYMPHOID TISSUE LYMPHOMA TRANSLOCATION PROTEIN 1/PARACASPASE"/>
    <property type="match status" value="1"/>
</dbReference>
<comment type="caution">
    <text evidence="3">The sequence shown here is derived from an EMBL/GenBank/DDBJ whole genome shotgun (WGS) entry which is preliminary data.</text>
</comment>
<keyword evidence="4" id="KW-1185">Reference proteome</keyword>
<dbReference type="InterPro" id="IPR029030">
    <property type="entry name" value="Caspase-like_dom_sf"/>
</dbReference>
<evidence type="ECO:0000256" key="1">
    <source>
        <dbReference type="SAM" id="Coils"/>
    </source>
</evidence>
<gene>
    <name evidence="3" type="ORF">DSM04_103135</name>
</gene>
<protein>
    <submittedName>
        <fullName evidence="3">Caspase domain-containing protein</fullName>
    </submittedName>
</protein>
<dbReference type="InterPro" id="IPR052039">
    <property type="entry name" value="Caspase-related_regulators"/>
</dbReference>
<feature type="coiled-coil region" evidence="1">
    <location>
        <begin position="41"/>
        <end position="93"/>
    </location>
</feature>
<dbReference type="GO" id="GO:0006508">
    <property type="term" value="P:proteolysis"/>
    <property type="evidence" value="ECO:0007669"/>
    <property type="project" value="InterPro"/>
</dbReference>
<dbReference type="PROSITE" id="PS50208">
    <property type="entry name" value="CASPASE_P20"/>
    <property type="match status" value="1"/>
</dbReference>
<dbReference type="SUPFAM" id="SSF52129">
    <property type="entry name" value="Caspase-like"/>
    <property type="match status" value="1"/>
</dbReference>
<reference evidence="3 4" key="1">
    <citation type="submission" date="2018-07" db="EMBL/GenBank/DDBJ databases">
        <title>Leeuwenhoekiella genomics.</title>
        <authorList>
            <person name="Tahon G."/>
            <person name="Willems A."/>
        </authorList>
    </citation>
    <scope>NUCLEOTIDE SEQUENCE [LARGE SCALE GENOMIC DNA]</scope>
    <source>
        <strain evidence="3 4">R-50232</strain>
    </source>
</reference>
<dbReference type="Pfam" id="PF00656">
    <property type="entry name" value="Peptidase_C14"/>
    <property type="match status" value="1"/>
</dbReference>
<dbReference type="InterPro" id="IPR011600">
    <property type="entry name" value="Pept_C14_caspase"/>
</dbReference>
<evidence type="ECO:0000313" key="3">
    <source>
        <dbReference type="EMBL" id="RXG15247.1"/>
    </source>
</evidence>
<proteinExistence type="predicted"/>
<feature type="domain" description="Caspase family p20" evidence="2">
    <location>
        <begin position="26"/>
        <end position="156"/>
    </location>
</feature>
<sequence>MIYSLNCDMLEIINLIAEKVSINPNMKKIALVIGINDYKHFDNLENSRNDANDMHKFLEKNEFEVTPLFDLNKHELENAINEYKQKIDNQTISVFYFSGHGFQLEQYNFLVSKDSEINTLEDIPYNSTNISSLFSDISDDVDFTHIVILDACRKTLFSTGLGKVTAGMGMDTPRKGTIIAYAAAPGKASIERKKERNGVFTKNLLKNIAIPNVNIEQALKNTRTELLSDTNNKQISWEESSLHDEFCFIVEDVAILEFQEIIEQFLGTADNPLLQKVLPFLQPKYFHELSLEHLHLALSLNIIAFEDEQEEKIQATIDPDYFQYDLLLERLTLFQTRIVNEDICENIFDNTILEQIEIINGTNYGYNEVLSAEDAFPHFMISQIKYNGSEGLLACFSSFIEGLHYIKPMIFLKNDTLQTICFKAMIGNRAIDFLKKFVELRKPFEKDTPNLMNVVEDVEINTPEELWKFFNGDDTEDNN</sequence>